<dbReference type="Proteomes" id="UP000779574">
    <property type="component" value="Unassembled WGS sequence"/>
</dbReference>
<feature type="region of interest" description="Disordered" evidence="2">
    <location>
        <begin position="610"/>
        <end position="669"/>
    </location>
</feature>
<reference evidence="3" key="1">
    <citation type="journal article" date="2021" name="J Fungi (Basel)">
        <title>Virulence traits and population genomics of the black yeast Aureobasidium melanogenum.</title>
        <authorList>
            <person name="Cernosa A."/>
            <person name="Sun X."/>
            <person name="Gostincar C."/>
            <person name="Fang C."/>
            <person name="Gunde-Cimerman N."/>
            <person name="Song Z."/>
        </authorList>
    </citation>
    <scope>NUCLEOTIDE SEQUENCE</scope>
    <source>
        <strain evidence="3">EXF-9911</strain>
    </source>
</reference>
<keyword evidence="1" id="KW-0175">Coiled coil</keyword>
<feature type="compositionally biased region" description="Polar residues" evidence="2">
    <location>
        <begin position="36"/>
        <end position="49"/>
    </location>
</feature>
<evidence type="ECO:0000313" key="3">
    <source>
        <dbReference type="EMBL" id="KAG9666485.1"/>
    </source>
</evidence>
<organism evidence="3 4">
    <name type="scientific">Aureobasidium melanogenum</name>
    <name type="common">Aureobasidium pullulans var. melanogenum</name>
    <dbReference type="NCBI Taxonomy" id="46634"/>
    <lineage>
        <taxon>Eukaryota</taxon>
        <taxon>Fungi</taxon>
        <taxon>Dikarya</taxon>
        <taxon>Ascomycota</taxon>
        <taxon>Pezizomycotina</taxon>
        <taxon>Dothideomycetes</taxon>
        <taxon>Dothideomycetidae</taxon>
        <taxon>Dothideales</taxon>
        <taxon>Saccotheciaceae</taxon>
        <taxon>Aureobasidium</taxon>
    </lineage>
</organism>
<sequence length="684" mass="74864">MDGSVTTQRTRSPPIRPARPEVGVDNVSYGRPSAEYFTSVTAGAQQSQIDDGRRSTDTTAKPRKRKSARYSVGNGAGVEGAERKGSIRNAVRRLFGRKSKGDIPEVPALPRVEASRHGYHKSDPGNFKRPQTIHTHPSDAIHQRIISAPLSTHLAGPLSAPFQSQPPLHDYNTNPARASPSFAVEFPKSARLKPLDLANPFYTRDHGPKRRATLPSLIMTANEAADISNTVQQDQDVRAVDASSDAGHRTPGTGKNPTRPVVTAGARSRMDKRRSRSANDLKQAMVAAEPFRDRTGEIEYWRRSYASVLLSPTGRAPVYDYPHADTEVDTADVPEVPDVPDVPEVPEVPEHFIREPDFVSVPTPLSAHPPLPRADAVSLPSTRGQSVPAKNPSPQLTVRSFSRPLTTPAMENSADLESRVAKLEAHLVDFQRSLSNLALSSPSAVAPTEPPGSSHRQQTPSIFVESLQAPTRGYEDAGDIMEREWGPSSQSSMNGDRPNLAPPTLRSTAATSNGTFTALYNMLSEERSARRILENQVRNLQHEVTRLQLSRGSWGSYTAQSLPQAQRPRTPAESDGGRSASRLEAYNALSSPATVVPPASFLRAFDRPDGRIQSRFSGDSGEDSEYGSRHRSAGVDSGRRSIPRSSVRQTPPNYEYAQPPTPYELYRTPAEERGAYRFSEDEMF</sequence>
<evidence type="ECO:0000313" key="4">
    <source>
        <dbReference type="Proteomes" id="UP000779574"/>
    </source>
</evidence>
<feature type="region of interest" description="Disordered" evidence="2">
    <location>
        <begin position="1"/>
        <end position="88"/>
    </location>
</feature>
<feature type="region of interest" description="Disordered" evidence="2">
    <location>
        <begin position="441"/>
        <end position="460"/>
    </location>
</feature>
<feature type="compositionally biased region" description="Polar residues" evidence="2">
    <location>
        <begin position="1"/>
        <end position="11"/>
    </location>
</feature>
<protein>
    <submittedName>
        <fullName evidence="3">Uncharacterized protein</fullName>
    </submittedName>
</protein>
<evidence type="ECO:0000256" key="2">
    <source>
        <dbReference type="SAM" id="MobiDB-lite"/>
    </source>
</evidence>
<proteinExistence type="predicted"/>
<name>A0A9P8DZH1_AURME</name>
<dbReference type="OrthoDB" id="5428925at2759"/>
<feature type="compositionally biased region" description="Polar residues" evidence="2">
    <location>
        <begin position="643"/>
        <end position="652"/>
    </location>
</feature>
<dbReference type="AlphaFoldDB" id="A0A9P8DZH1"/>
<accession>A0A9P8DZH1</accession>
<feature type="region of interest" description="Disordered" evidence="2">
    <location>
        <begin position="367"/>
        <end position="399"/>
    </location>
</feature>
<gene>
    <name evidence="3" type="ORF">KCU76_g17977</name>
</gene>
<dbReference type="EMBL" id="JAHFXF010001501">
    <property type="protein sequence ID" value="KAG9666485.1"/>
    <property type="molecule type" value="Genomic_DNA"/>
</dbReference>
<feature type="region of interest" description="Disordered" evidence="2">
    <location>
        <begin position="483"/>
        <end position="512"/>
    </location>
</feature>
<reference evidence="3" key="2">
    <citation type="submission" date="2021-08" db="EMBL/GenBank/DDBJ databases">
        <authorList>
            <person name="Gostincar C."/>
            <person name="Sun X."/>
            <person name="Song Z."/>
            <person name="Gunde-Cimerman N."/>
        </authorList>
    </citation>
    <scope>NUCLEOTIDE SEQUENCE</scope>
    <source>
        <strain evidence="3">EXF-9911</strain>
    </source>
</reference>
<evidence type="ECO:0000256" key="1">
    <source>
        <dbReference type="SAM" id="Coils"/>
    </source>
</evidence>
<comment type="caution">
    <text evidence="3">The sequence shown here is derived from an EMBL/GenBank/DDBJ whole genome shotgun (WGS) entry which is preliminary data.</text>
</comment>
<feature type="coiled-coil region" evidence="1">
    <location>
        <begin position="523"/>
        <end position="550"/>
    </location>
</feature>
<feature type="non-terminal residue" evidence="3">
    <location>
        <position position="684"/>
    </location>
</feature>
<feature type="region of interest" description="Disordered" evidence="2">
    <location>
        <begin position="229"/>
        <end position="280"/>
    </location>
</feature>
<feature type="region of interest" description="Disordered" evidence="2">
    <location>
        <begin position="558"/>
        <end position="579"/>
    </location>
</feature>